<protein>
    <submittedName>
        <fullName evidence="5">DeoR faimly transcriptional regulator</fullName>
    </submittedName>
    <submittedName>
        <fullName evidence="6">DeoR family transcriptional regulator</fullName>
    </submittedName>
</protein>
<evidence type="ECO:0000313" key="7">
    <source>
        <dbReference type="Proteomes" id="UP000030588"/>
    </source>
</evidence>
<dbReference type="GO" id="GO:0003677">
    <property type="term" value="F:DNA binding"/>
    <property type="evidence" value="ECO:0007669"/>
    <property type="project" value="UniProtKB-KW"/>
</dbReference>
<accession>A0A0A6VI06</accession>
<dbReference type="InterPro" id="IPR036388">
    <property type="entry name" value="WH-like_DNA-bd_sf"/>
</dbReference>
<feature type="domain" description="HTH deoR-type" evidence="4">
    <location>
        <begin position="16"/>
        <end position="58"/>
    </location>
</feature>
<dbReference type="InterPro" id="IPR050313">
    <property type="entry name" value="Carb_Metab_HTH_regulators"/>
</dbReference>
<dbReference type="EMBL" id="JAAIWK010000014">
    <property type="protein sequence ID" value="NEY20209.1"/>
    <property type="molecule type" value="Genomic_DNA"/>
</dbReference>
<dbReference type="Proteomes" id="UP000476934">
    <property type="component" value="Unassembled WGS sequence"/>
</dbReference>
<evidence type="ECO:0000259" key="4">
    <source>
        <dbReference type="Pfam" id="PF08220"/>
    </source>
</evidence>
<evidence type="ECO:0000256" key="1">
    <source>
        <dbReference type="ARBA" id="ARBA00023015"/>
    </source>
</evidence>
<evidence type="ECO:0000256" key="2">
    <source>
        <dbReference type="ARBA" id="ARBA00023125"/>
    </source>
</evidence>
<reference evidence="6 8" key="3">
    <citation type="submission" date="2020-03" db="EMBL/GenBank/DDBJ databases">
        <title>Bacillus aquiflavi sp. nov., isolated from yellow water of strong flavor Chinese baijiu in Yibin region of China.</title>
        <authorList>
            <person name="Xie J."/>
        </authorList>
    </citation>
    <scope>NUCLEOTIDE SEQUENCE [LARGE SCALE GENOMIC DNA]</scope>
    <source>
        <strain evidence="6 8">Gsoil 114</strain>
    </source>
</reference>
<dbReference type="Pfam" id="PF08220">
    <property type="entry name" value="HTH_DeoR"/>
    <property type="match status" value="1"/>
</dbReference>
<dbReference type="EMBL" id="JRUN01000008">
    <property type="protein sequence ID" value="KHD86259.1"/>
    <property type="molecule type" value="Genomic_DNA"/>
</dbReference>
<dbReference type="STRING" id="363870.NG54_04400"/>
<reference evidence="5 7" key="1">
    <citation type="submission" date="2014-10" db="EMBL/GenBank/DDBJ databases">
        <title>Draft genome of phytase producing Bacillus ginsengihumi strain M2.11.</title>
        <authorList>
            <person name="Toymentseva A."/>
            <person name="Boulygina E.A."/>
            <person name="Kazakov S.V."/>
            <person name="Kayumov I."/>
            <person name="Suleimanova A.D."/>
            <person name="Mardanova A.M."/>
            <person name="Maria S.N."/>
            <person name="Sergey M.Y."/>
            <person name="Sharipova M.R."/>
        </authorList>
    </citation>
    <scope>NUCLEOTIDE SEQUENCE [LARGE SCALE GENOMIC DNA]</scope>
    <source>
        <strain evidence="5 7">M2.11</strain>
    </source>
</reference>
<dbReference type="SUPFAM" id="SSF46785">
    <property type="entry name" value="Winged helix' DNA-binding domain"/>
    <property type="match status" value="1"/>
</dbReference>
<sequence length="214" mass="24995">MRCSNLKTITKKTTKDKILDLLKREVALTVSDLTQCLNITDMAVRKHLTTMEQDGIIKSKEVKQPVGRPLQIYSLSEKGEMLFPKNYEGLSIEFLRDIQEMYGEQTIVQLFKKREQRMTKEYIRRFQNKTPFEKMIELHNIQNEKGYMAAVSQIDEKTFELTEYNCPILKIAHEYKAACSCETSMFKHVLDTDNITRTSCKSEGNDHCKFLISF</sequence>
<evidence type="ECO:0000256" key="3">
    <source>
        <dbReference type="ARBA" id="ARBA00023163"/>
    </source>
</evidence>
<dbReference type="InterPro" id="IPR036390">
    <property type="entry name" value="WH_DNA-bd_sf"/>
</dbReference>
<keyword evidence="2" id="KW-0238">DNA-binding</keyword>
<dbReference type="OrthoDB" id="155998at2"/>
<keyword evidence="1" id="KW-0805">Transcription regulation</keyword>
<gene>
    <name evidence="6" type="ORF">G4D61_09580</name>
    <name evidence="5" type="ORF">NG54_04400</name>
</gene>
<proteinExistence type="predicted"/>
<dbReference type="Proteomes" id="UP000030588">
    <property type="component" value="Unassembled WGS sequence"/>
</dbReference>
<name>A0A0A6VI06_9BACI</name>
<evidence type="ECO:0000313" key="8">
    <source>
        <dbReference type="Proteomes" id="UP000476934"/>
    </source>
</evidence>
<evidence type="ECO:0000313" key="6">
    <source>
        <dbReference type="EMBL" id="NEY20209.1"/>
    </source>
</evidence>
<keyword evidence="3" id="KW-0804">Transcription</keyword>
<dbReference type="PANTHER" id="PTHR30363:SF28">
    <property type="entry name" value="TRANSCRIPTIONAL REGULATORY PROTEIN-RELATED"/>
    <property type="match status" value="1"/>
</dbReference>
<comment type="caution">
    <text evidence="5">The sequence shown here is derived from an EMBL/GenBank/DDBJ whole genome shotgun (WGS) entry which is preliminary data.</text>
</comment>
<keyword evidence="8" id="KW-1185">Reference proteome</keyword>
<dbReference type="InterPro" id="IPR001034">
    <property type="entry name" value="DeoR_HTH"/>
</dbReference>
<dbReference type="CDD" id="cd00090">
    <property type="entry name" value="HTH_ARSR"/>
    <property type="match status" value="1"/>
</dbReference>
<dbReference type="PANTHER" id="PTHR30363">
    <property type="entry name" value="HTH-TYPE TRANSCRIPTIONAL REGULATOR SRLR-RELATED"/>
    <property type="match status" value="1"/>
</dbReference>
<reference evidence="6" key="2">
    <citation type="submission" date="2020-02" db="EMBL/GenBank/DDBJ databases">
        <authorList>
            <person name="Feng H."/>
        </authorList>
    </citation>
    <scope>NUCLEOTIDE SEQUENCE [LARGE SCALE GENOMIC DNA]</scope>
    <source>
        <strain evidence="6">Gsoil 114</strain>
    </source>
</reference>
<dbReference type="AlphaFoldDB" id="A0A0A6VI06"/>
<evidence type="ECO:0000313" key="5">
    <source>
        <dbReference type="EMBL" id="KHD86259.1"/>
    </source>
</evidence>
<dbReference type="InterPro" id="IPR011991">
    <property type="entry name" value="ArsR-like_HTH"/>
</dbReference>
<organism evidence="5 7">
    <name type="scientific">Heyndrickxia ginsengihumi</name>
    <dbReference type="NCBI Taxonomy" id="363870"/>
    <lineage>
        <taxon>Bacteria</taxon>
        <taxon>Bacillati</taxon>
        <taxon>Bacillota</taxon>
        <taxon>Bacilli</taxon>
        <taxon>Bacillales</taxon>
        <taxon>Bacillaceae</taxon>
        <taxon>Heyndrickxia</taxon>
    </lineage>
</organism>
<dbReference type="GO" id="GO:0003700">
    <property type="term" value="F:DNA-binding transcription factor activity"/>
    <property type="evidence" value="ECO:0007669"/>
    <property type="project" value="InterPro"/>
</dbReference>
<dbReference type="Gene3D" id="1.10.10.10">
    <property type="entry name" value="Winged helix-like DNA-binding domain superfamily/Winged helix DNA-binding domain"/>
    <property type="match status" value="1"/>
</dbReference>